<dbReference type="PANTHER" id="PTHR43130">
    <property type="entry name" value="ARAC-FAMILY TRANSCRIPTIONAL REGULATOR"/>
    <property type="match status" value="1"/>
</dbReference>
<dbReference type="SUPFAM" id="SSF52317">
    <property type="entry name" value="Class I glutamine amidotransferase-like"/>
    <property type="match status" value="1"/>
</dbReference>
<reference evidence="2 3" key="1">
    <citation type="journal article" date="2014" name="Appl. Environ. Microbiol.">
        <title>Elucidation of insertion elements encoded on plasmids and in vitro construction of shuttle vectors from the toxic cyanobacterium Planktothrix.</title>
        <authorList>
            <person name="Christiansen G."/>
            <person name="Goesmann A."/>
            <person name="Kurmayer R."/>
        </authorList>
    </citation>
    <scope>NUCLEOTIDE SEQUENCE [LARGE SCALE GENOMIC DNA]</scope>
    <source>
        <strain evidence="2 3">NIVA-CYA 126/8</strain>
    </source>
</reference>
<dbReference type="InterPro" id="IPR052158">
    <property type="entry name" value="INH-QAR"/>
</dbReference>
<name>A0A073CGI3_PLAA1</name>
<feature type="domain" description="DJ-1/PfpI" evidence="1">
    <location>
        <begin position="5"/>
        <end position="174"/>
    </location>
</feature>
<dbReference type="Pfam" id="PF01965">
    <property type="entry name" value="DJ-1_PfpI"/>
    <property type="match status" value="1"/>
</dbReference>
<evidence type="ECO:0000259" key="1">
    <source>
        <dbReference type="Pfam" id="PF01965"/>
    </source>
</evidence>
<protein>
    <recommendedName>
        <fullName evidence="1">DJ-1/PfpI domain-containing protein</fullName>
    </recommendedName>
</protein>
<dbReference type="GeneID" id="77289206"/>
<accession>A0A073CGI3</accession>
<dbReference type="eggNOG" id="COG4977">
    <property type="taxonomic scope" value="Bacteria"/>
</dbReference>
<proteinExistence type="predicted"/>
<dbReference type="RefSeq" id="WP_042154279.1">
    <property type="nucleotide sequence ID" value="NZ_CM002803.1"/>
</dbReference>
<sequence>MTQTNVAILIFNGVQLLDFIGPFEVFSITSEINEDQPFNVFLVAETLNSVQCHYGLSFNPDCTLLDSPPPDIIIIPGGIGTREALNQLQILAWIQSKGYHAELILSVCTGALLLAKVGLLDGLVATTHHQALDQLQAMAPQTTVVDNQRFVDNGKIITAGGISAGIDMSLYVVAKLLGDSKALKTAQYMEYDWKPKTKVTPIPKISNSIGF</sequence>
<dbReference type="GO" id="GO:0006355">
    <property type="term" value="P:regulation of DNA-templated transcription"/>
    <property type="evidence" value="ECO:0007669"/>
    <property type="project" value="TreeGrafter"/>
</dbReference>
<keyword evidence="3" id="KW-1185">Reference proteome</keyword>
<dbReference type="CDD" id="cd03139">
    <property type="entry name" value="GATase1_PfpI_2"/>
    <property type="match status" value="1"/>
</dbReference>
<evidence type="ECO:0000313" key="3">
    <source>
        <dbReference type="Proteomes" id="UP000027395"/>
    </source>
</evidence>
<dbReference type="PANTHER" id="PTHR43130:SF14">
    <property type="entry name" value="DJ-1_PFPI DOMAIN-CONTAINING PROTEIN"/>
    <property type="match status" value="1"/>
</dbReference>
<dbReference type="EMBL" id="CM002803">
    <property type="protein sequence ID" value="KEI67236.1"/>
    <property type="molecule type" value="Genomic_DNA"/>
</dbReference>
<gene>
    <name evidence="2" type="ORF">A19Y_2305</name>
</gene>
<dbReference type="HOGENOM" id="CLU_000445_44_1_3"/>
<dbReference type="STRING" id="388467.A19Y_2305"/>
<evidence type="ECO:0000313" key="2">
    <source>
        <dbReference type="EMBL" id="KEI67236.1"/>
    </source>
</evidence>
<dbReference type="PATRIC" id="fig|388467.6.peg.2253"/>
<dbReference type="Gene3D" id="3.40.50.880">
    <property type="match status" value="1"/>
</dbReference>
<dbReference type="InterPro" id="IPR029062">
    <property type="entry name" value="Class_I_gatase-like"/>
</dbReference>
<dbReference type="InterPro" id="IPR002818">
    <property type="entry name" value="DJ-1/PfpI"/>
</dbReference>
<dbReference type="AlphaFoldDB" id="A0A073CGI3"/>
<organism evidence="2 3">
    <name type="scientific">Planktothrix agardhii (strain NIVA-CYA 126/8)</name>
    <dbReference type="NCBI Taxonomy" id="388467"/>
    <lineage>
        <taxon>Bacteria</taxon>
        <taxon>Bacillati</taxon>
        <taxon>Cyanobacteriota</taxon>
        <taxon>Cyanophyceae</taxon>
        <taxon>Oscillatoriophycideae</taxon>
        <taxon>Oscillatoriales</taxon>
        <taxon>Microcoleaceae</taxon>
        <taxon>Planktothrix</taxon>
    </lineage>
</organism>
<dbReference type="Proteomes" id="UP000027395">
    <property type="component" value="Chromosome"/>
</dbReference>